<keyword evidence="1" id="KW-0812">Transmembrane</keyword>
<evidence type="ECO:0000256" key="1">
    <source>
        <dbReference type="SAM" id="Phobius"/>
    </source>
</evidence>
<keyword evidence="1" id="KW-0472">Membrane</keyword>
<dbReference type="RefSeq" id="WP_007019989.1">
    <property type="nucleotide sequence ID" value="NZ_CH724125.1"/>
</dbReference>
<dbReference type="AlphaFoldDB" id="A0A7U8GPQ7"/>
<dbReference type="EMBL" id="AAOW01000044">
    <property type="protein sequence ID" value="EAR59562.1"/>
    <property type="molecule type" value="Genomic_DNA"/>
</dbReference>
<accession>A0A7U8GPQ7</accession>
<feature type="transmembrane region" description="Helical" evidence="1">
    <location>
        <begin position="43"/>
        <end position="63"/>
    </location>
</feature>
<comment type="caution">
    <text evidence="2">The sequence shown here is derived from an EMBL/GenBank/DDBJ whole genome shotgun (WGS) entry which is preliminary data.</text>
</comment>
<organism evidence="2 3">
    <name type="scientific">Neptuniibacter caesariensis</name>
    <dbReference type="NCBI Taxonomy" id="207954"/>
    <lineage>
        <taxon>Bacteria</taxon>
        <taxon>Pseudomonadati</taxon>
        <taxon>Pseudomonadota</taxon>
        <taxon>Gammaproteobacteria</taxon>
        <taxon>Oceanospirillales</taxon>
        <taxon>Oceanospirillaceae</taxon>
        <taxon>Neptuniibacter</taxon>
    </lineage>
</organism>
<sequence length="79" mass="9303">MKKALGIFLFILAFVLVVFGIMSAYGFYLNFPQRWEDPNYKPYLLFIKGLVPVFWIWLGLTVFKYGKGQYSESNHEQNV</sequence>
<keyword evidence="3" id="KW-1185">Reference proteome</keyword>
<reference evidence="2 3" key="1">
    <citation type="submission" date="2006-02" db="EMBL/GenBank/DDBJ databases">
        <authorList>
            <person name="Pinhassi J."/>
            <person name="Pedros-Alio C."/>
            <person name="Ferriera S."/>
            <person name="Johnson J."/>
            <person name="Kravitz S."/>
            <person name="Halpern A."/>
            <person name="Remington K."/>
            <person name="Beeson K."/>
            <person name="Tran B."/>
            <person name="Rogers Y.-H."/>
            <person name="Friedman R."/>
            <person name="Venter J.C."/>
        </authorList>
    </citation>
    <scope>NUCLEOTIDE SEQUENCE [LARGE SCALE GENOMIC DNA]</scope>
    <source>
        <strain evidence="2 3">MED92</strain>
    </source>
</reference>
<proteinExistence type="predicted"/>
<gene>
    <name evidence="2" type="ORF">MED92_11614</name>
</gene>
<keyword evidence="1" id="KW-1133">Transmembrane helix</keyword>
<dbReference type="Proteomes" id="UP000002171">
    <property type="component" value="Unassembled WGS sequence"/>
</dbReference>
<evidence type="ECO:0000313" key="2">
    <source>
        <dbReference type="EMBL" id="EAR59562.1"/>
    </source>
</evidence>
<evidence type="ECO:0000313" key="3">
    <source>
        <dbReference type="Proteomes" id="UP000002171"/>
    </source>
</evidence>
<protein>
    <submittedName>
        <fullName evidence="2">Uncharacterized protein</fullName>
    </submittedName>
</protein>
<feature type="transmembrane region" description="Helical" evidence="1">
    <location>
        <begin position="7"/>
        <end position="31"/>
    </location>
</feature>
<name>A0A7U8GPQ7_NEPCE</name>